<evidence type="ECO:0000313" key="2">
    <source>
        <dbReference type="Proteomes" id="UP000094313"/>
    </source>
</evidence>
<protein>
    <submittedName>
        <fullName evidence="1">Uncharacterized protein</fullName>
    </submittedName>
</protein>
<dbReference type="KEGG" id="psty:BFS30_03370"/>
<dbReference type="EMBL" id="CP017141">
    <property type="protein sequence ID" value="AOM76279.1"/>
    <property type="molecule type" value="Genomic_DNA"/>
</dbReference>
<sequence>MFDKFFIAEVLVINRTKVWNEEVGILYYWLMVLYFLEPAVFIEKDSFEARPSLKLHWHGDFGSTWQVSTIN</sequence>
<proteinExistence type="predicted"/>
<dbReference type="AlphaFoldDB" id="A0A1D7QCK9"/>
<name>A0A1D7QCK9_9SPHI</name>
<accession>A0A1D7QCK9</accession>
<gene>
    <name evidence="1" type="ORF">BFS30_03370</name>
</gene>
<organism evidence="1 2">
    <name type="scientific">Pedobacter steynii</name>
    <dbReference type="NCBI Taxonomy" id="430522"/>
    <lineage>
        <taxon>Bacteria</taxon>
        <taxon>Pseudomonadati</taxon>
        <taxon>Bacteroidota</taxon>
        <taxon>Sphingobacteriia</taxon>
        <taxon>Sphingobacteriales</taxon>
        <taxon>Sphingobacteriaceae</taxon>
        <taxon>Pedobacter</taxon>
    </lineage>
</organism>
<keyword evidence="2" id="KW-1185">Reference proteome</keyword>
<reference evidence="1 2" key="1">
    <citation type="submission" date="2016-08" db="EMBL/GenBank/DDBJ databases">
        <authorList>
            <person name="Seilhamer J.J."/>
        </authorList>
    </citation>
    <scope>NUCLEOTIDE SEQUENCE [LARGE SCALE GENOMIC DNA]</scope>
    <source>
        <strain evidence="1 2">DX4</strain>
    </source>
</reference>
<evidence type="ECO:0000313" key="1">
    <source>
        <dbReference type="EMBL" id="AOM76279.1"/>
    </source>
</evidence>
<dbReference type="Proteomes" id="UP000094313">
    <property type="component" value="Chromosome"/>
</dbReference>